<accession>F4KM52</accession>
<dbReference type="Proteomes" id="UP000006545">
    <property type="component" value="Chromosome"/>
</dbReference>
<dbReference type="PANTHER" id="PTHR12815">
    <property type="entry name" value="SORTING AND ASSEMBLY MACHINERY SAMM50 PROTEIN FAMILY MEMBER"/>
    <property type="match status" value="1"/>
</dbReference>
<gene>
    <name evidence="7" type="ordered locus">Poras_1278</name>
</gene>
<evidence type="ECO:0000259" key="6">
    <source>
        <dbReference type="Pfam" id="PF01103"/>
    </source>
</evidence>
<dbReference type="GO" id="GO:0019867">
    <property type="term" value="C:outer membrane"/>
    <property type="evidence" value="ECO:0007669"/>
    <property type="project" value="InterPro"/>
</dbReference>
<protein>
    <submittedName>
        <fullName evidence="7">Surface antigen (D15)</fullName>
    </submittedName>
</protein>
<evidence type="ECO:0000313" key="7">
    <source>
        <dbReference type="EMBL" id="AEE13218.1"/>
    </source>
</evidence>
<organism evidence="7 8">
    <name type="scientific">Porphyromonas asaccharolytica (strain ATCC 25260 / DSM 20707 / BCRC 10618 / CCUG 7834 / JCM 6326 / LMG 13178 / VPI 4198 / B440)</name>
    <name type="common">Bacteroides asaccharolyticus</name>
    <dbReference type="NCBI Taxonomy" id="879243"/>
    <lineage>
        <taxon>Bacteria</taxon>
        <taxon>Pseudomonadati</taxon>
        <taxon>Bacteroidota</taxon>
        <taxon>Bacteroidia</taxon>
        <taxon>Bacteroidales</taxon>
        <taxon>Porphyromonadaceae</taxon>
        <taxon>Porphyromonas</taxon>
    </lineage>
</organism>
<dbReference type="Gene3D" id="2.40.160.50">
    <property type="entry name" value="membrane protein fhac: a member of the omp85/tpsb transporter family"/>
    <property type="match status" value="1"/>
</dbReference>
<proteinExistence type="predicted"/>
<dbReference type="Pfam" id="PF01103">
    <property type="entry name" value="Omp85"/>
    <property type="match status" value="1"/>
</dbReference>
<evidence type="ECO:0000256" key="3">
    <source>
        <dbReference type="ARBA" id="ARBA00022729"/>
    </source>
</evidence>
<dbReference type="eggNOG" id="COG4775">
    <property type="taxonomic scope" value="Bacteria"/>
</dbReference>
<keyword evidence="5" id="KW-0998">Cell outer membrane</keyword>
<dbReference type="InterPro" id="IPR000184">
    <property type="entry name" value="Bac_surfAg_D15"/>
</dbReference>
<feature type="domain" description="Bacterial surface antigen (D15)" evidence="6">
    <location>
        <begin position="392"/>
        <end position="749"/>
    </location>
</feature>
<evidence type="ECO:0000256" key="4">
    <source>
        <dbReference type="ARBA" id="ARBA00023136"/>
    </source>
</evidence>
<dbReference type="InterPro" id="IPR039910">
    <property type="entry name" value="D15-like"/>
</dbReference>
<dbReference type="EMBL" id="CP002689">
    <property type="protein sequence ID" value="AEE13218.1"/>
    <property type="molecule type" value="Genomic_DNA"/>
</dbReference>
<dbReference type="AlphaFoldDB" id="F4KM52"/>
<dbReference type="PANTHER" id="PTHR12815:SF47">
    <property type="entry name" value="TRANSLOCATION AND ASSEMBLY MODULE SUBUNIT TAMA"/>
    <property type="match status" value="1"/>
</dbReference>
<dbReference type="STRING" id="879243.Poras_1278"/>
<reference evidence="8" key="1">
    <citation type="submission" date="2011-04" db="EMBL/GenBank/DDBJ databases">
        <title>The complete genome of Porphyromonas asaccharolytica DSM 20707.</title>
        <authorList>
            <person name="Lucas S."/>
            <person name="Han J."/>
            <person name="Lapidus A."/>
            <person name="Bruce D."/>
            <person name="Goodwin L."/>
            <person name="Pitluck S."/>
            <person name="Peters L."/>
            <person name="Kyrpides N."/>
            <person name="Mavromatis K."/>
            <person name="Ivanova N."/>
            <person name="Ovchinnikova G."/>
            <person name="Pagani I."/>
            <person name="Lu M."/>
            <person name="Detter J.C."/>
            <person name="Tapia R."/>
            <person name="Han C."/>
            <person name="Land M."/>
            <person name="Hauser L."/>
            <person name="Markowitz V."/>
            <person name="Cheng J.-F."/>
            <person name="Hugenholtz P."/>
            <person name="Woyke T."/>
            <person name="Wu D."/>
            <person name="Gronow S."/>
            <person name="Wellnitz S."/>
            <person name="Brambilla E."/>
            <person name="Klenk H.-P."/>
            <person name="Eisen J.A."/>
        </authorList>
    </citation>
    <scope>NUCLEOTIDE SEQUENCE [LARGE SCALE GENOMIC DNA]</scope>
    <source>
        <strain evidence="8">ATCC 25260 / DSM 20707 / VPI 4198</strain>
    </source>
</reference>
<evidence type="ECO:0000256" key="5">
    <source>
        <dbReference type="ARBA" id="ARBA00023237"/>
    </source>
</evidence>
<evidence type="ECO:0000313" key="8">
    <source>
        <dbReference type="Proteomes" id="UP000006545"/>
    </source>
</evidence>
<keyword evidence="8" id="KW-1185">Reference proteome</keyword>
<keyword evidence="2" id="KW-0812">Transmembrane</keyword>
<dbReference type="PROSITE" id="PS51257">
    <property type="entry name" value="PROKAR_LIPOPROTEIN"/>
    <property type="match status" value="1"/>
</dbReference>
<keyword evidence="4" id="KW-0472">Membrane</keyword>
<dbReference type="OrthoDB" id="9814535at2"/>
<dbReference type="HOGENOM" id="CLU_010929_0_0_10"/>
<keyword evidence="3" id="KW-0732">Signal</keyword>
<dbReference type="RefSeq" id="WP_004331661.1">
    <property type="nucleotide sequence ID" value="NC_015501.1"/>
</dbReference>
<comment type="subcellular location">
    <subcellularLocation>
        <location evidence="1">Membrane</location>
    </subcellularLocation>
</comment>
<sequence length="780" mass="88263">MNRNLYSRTSIAHALLLLIGTILALSSCSVTQHIPEGELLYIGIGKTRINGDDGSDAADRAISHMEKVLNVPPNDAFFGSARSRFRIPIGLWFYNGFVNDSTWVGKRLYKLFAEEPKLISDVRPDVRAKQSQFILHEHGYFNAVVTDSIARSSSDSLQARVYYKADLGAPYLYDSISYMEPWLLGSGEILNHAELSKIHKGDQFNFAQILQDRNMLVTNLRDRGYYFYAPDLLVYQVDTLLTPGKVYMQVREQSGYPNYTFEPWRIGSVHVLLTEDDRLALTDTMQFKGITLHYREHPRVRPAVFANRVQLRSGELYSQSLEQSTRQSLLGLGAFSYVDMQFVASDTLHNLLDLYITAELDKPWDSSLSAVFTTKSNNFIGPGLNLSLGRRNLFGGGERLSLDLYGSYEWQTNRTRSNQDVSISDINSYEVGSNLNLQAPRILLPWLYDLHLTHDVQTTYTLSASMLNRARYFQITSLGLTASYSVRNAQHQHMITPLRIHYNRLSRQSENFQKVITDNPILGLSLRSQLIPQMSYQYTFDNIFTGLGSHHLHIDLGISQAGNILNGIYSLAGRNYHETKKLLGVPFAQFVKGTAELRYTYGIDRNQSLALRAGVGAIYSYGNMTVAPYSEQFYVGGANSIRAFTVRSIGPGRFVPRNSRYAFMDQIGEFKLEMNAEYRFRLAGDLHGALFLDSGNVWLLRPDENRPGGSLQEITDAKDFFKQLALGSGVGLRYDLNYLVIRFDVGVGLHLPFETTRQGYYNLPKFANSIGYHFAVGYPF</sequence>
<evidence type="ECO:0000256" key="1">
    <source>
        <dbReference type="ARBA" id="ARBA00004370"/>
    </source>
</evidence>
<dbReference type="KEGG" id="pah:Poras_1278"/>
<evidence type="ECO:0000256" key="2">
    <source>
        <dbReference type="ARBA" id="ARBA00022692"/>
    </source>
</evidence>
<name>F4KM52_PORAD</name>